<organism evidence="1 2">
    <name type="scientific">Melia azedarach</name>
    <name type="common">Chinaberry tree</name>
    <dbReference type="NCBI Taxonomy" id="155640"/>
    <lineage>
        <taxon>Eukaryota</taxon>
        <taxon>Viridiplantae</taxon>
        <taxon>Streptophyta</taxon>
        <taxon>Embryophyta</taxon>
        <taxon>Tracheophyta</taxon>
        <taxon>Spermatophyta</taxon>
        <taxon>Magnoliopsida</taxon>
        <taxon>eudicotyledons</taxon>
        <taxon>Gunneridae</taxon>
        <taxon>Pentapetalae</taxon>
        <taxon>rosids</taxon>
        <taxon>malvids</taxon>
        <taxon>Sapindales</taxon>
        <taxon>Meliaceae</taxon>
        <taxon>Melia</taxon>
    </lineage>
</organism>
<sequence length="483" mass="52894">MVKAVVGEETRLKLAEDRLSQSTVPAQVGLVIGKLSTTLDRGFVFDLIPTPQNDAGEPACSINETTSKDDKRKASKSKAQPSDSLSLVIDKDWVAEHARQVSRMLLGGMKVVGIYVWASDGAFKNSTMALCQTVNGAATAVPFPEADSDERLLIHICYSPRRWTCRNFTLTSNITSSSLRPCDFKLGRVLNSLQTFKCTYNFSLRLPICHGGKSNAQTLSDILHQAILAQANELRHAKAMVDGNFVLNDDPCATDSLHEVELLQPFFNDTLAACSEKDVVGLLFLSGSVCSFAYLNLKEPISQAVSEIKGDIIRSLLSRLDIICDEADEDVPPVDNVGEEASNEKPVSKLVLQSLRKTCSLSFPRRVFVPWLVDIYICDYLQPSETLEVLKEHCVELMSTEALTDSSSILEAEVESPSVFSKSFWDVAVPFNSVSSSSSGNKGKEIKKESSISPAKTSNFNTMAAVFFLLLSIMIGFVLVKKP</sequence>
<gene>
    <name evidence="1" type="ORF">OWV82_024747</name>
</gene>
<protein>
    <submittedName>
        <fullName evidence="1">ODR-4-like</fullName>
    </submittedName>
</protein>
<keyword evidence="2" id="KW-1185">Reference proteome</keyword>
<evidence type="ECO:0000313" key="1">
    <source>
        <dbReference type="EMBL" id="KAJ4701513.1"/>
    </source>
</evidence>
<reference evidence="1 2" key="1">
    <citation type="journal article" date="2023" name="Science">
        <title>Complex scaffold remodeling in plant triterpene biosynthesis.</title>
        <authorList>
            <person name="De La Pena R."/>
            <person name="Hodgson H."/>
            <person name="Liu J.C."/>
            <person name="Stephenson M.J."/>
            <person name="Martin A.C."/>
            <person name="Owen C."/>
            <person name="Harkess A."/>
            <person name="Leebens-Mack J."/>
            <person name="Jimenez L.E."/>
            <person name="Osbourn A."/>
            <person name="Sattely E.S."/>
        </authorList>
    </citation>
    <scope>NUCLEOTIDE SEQUENCE [LARGE SCALE GENOMIC DNA]</scope>
    <source>
        <strain evidence="2">cv. JPN11</strain>
        <tissue evidence="1">Leaf</tissue>
    </source>
</reference>
<accession>A0ACC1WTA8</accession>
<dbReference type="EMBL" id="CM051407">
    <property type="protein sequence ID" value="KAJ4701513.1"/>
    <property type="molecule type" value="Genomic_DNA"/>
</dbReference>
<proteinExistence type="predicted"/>
<name>A0ACC1WTA8_MELAZ</name>
<evidence type="ECO:0000313" key="2">
    <source>
        <dbReference type="Proteomes" id="UP001164539"/>
    </source>
</evidence>
<comment type="caution">
    <text evidence="1">The sequence shown here is derived from an EMBL/GenBank/DDBJ whole genome shotgun (WGS) entry which is preliminary data.</text>
</comment>
<dbReference type="Proteomes" id="UP001164539">
    <property type="component" value="Chromosome 14"/>
</dbReference>